<evidence type="ECO:0000313" key="1">
    <source>
        <dbReference type="EMBL" id="AWN43631.1"/>
    </source>
</evidence>
<gene>
    <name evidence="1" type="ORF">DK389_27895</name>
</gene>
<protein>
    <submittedName>
        <fullName evidence="1">Uncharacterized protein</fullName>
    </submittedName>
</protein>
<dbReference type="OrthoDB" id="8000210at2"/>
<sequence length="96" mass="10252">MSGLTQEALAQVLQAAQIYAQEERERTGSIIALRFTTLGLTAFDEGAVCLRNATLAWGELAHSDDLVRRLATMIRQVAEQPSGNPASAAPEARLAA</sequence>
<dbReference type="Proteomes" id="UP000245926">
    <property type="component" value="Chromosome"/>
</dbReference>
<dbReference type="EMBL" id="CP029550">
    <property type="protein sequence ID" value="AWN43631.1"/>
    <property type="molecule type" value="Genomic_DNA"/>
</dbReference>
<name>A0A2U8WDM0_9HYPH</name>
<evidence type="ECO:0000313" key="2">
    <source>
        <dbReference type="Proteomes" id="UP000245926"/>
    </source>
</evidence>
<accession>A0A2U8WDM0</accession>
<dbReference type="AlphaFoldDB" id="A0A2U8WDM0"/>
<reference evidence="2" key="1">
    <citation type="submission" date="2018-05" db="EMBL/GenBank/DDBJ databases">
        <title>Complete Genome Sequence of Methylobacterium sp. 17SD2-17.</title>
        <authorList>
            <person name="Srinivasan S."/>
        </authorList>
    </citation>
    <scope>NUCLEOTIDE SEQUENCE [LARGE SCALE GENOMIC DNA]</scope>
    <source>
        <strain evidence="2">17SD2-17</strain>
    </source>
</reference>
<organism evidence="1 2">
    <name type="scientific">Methylobacterium durans</name>
    <dbReference type="NCBI Taxonomy" id="2202825"/>
    <lineage>
        <taxon>Bacteria</taxon>
        <taxon>Pseudomonadati</taxon>
        <taxon>Pseudomonadota</taxon>
        <taxon>Alphaproteobacteria</taxon>
        <taxon>Hyphomicrobiales</taxon>
        <taxon>Methylobacteriaceae</taxon>
        <taxon>Methylobacterium</taxon>
    </lineage>
</organism>
<dbReference type="RefSeq" id="WP_109894614.1">
    <property type="nucleotide sequence ID" value="NZ_CP029550.1"/>
</dbReference>
<proteinExistence type="predicted"/>
<dbReference type="KEGG" id="mets:DK389_27895"/>
<keyword evidence="2" id="KW-1185">Reference proteome</keyword>